<dbReference type="EMBL" id="ML120099">
    <property type="protein sequence ID" value="RPA70734.1"/>
    <property type="molecule type" value="Genomic_DNA"/>
</dbReference>
<feature type="region of interest" description="Disordered" evidence="1">
    <location>
        <begin position="258"/>
        <end position="335"/>
    </location>
</feature>
<feature type="compositionally biased region" description="Basic and acidic residues" evidence="1">
    <location>
        <begin position="808"/>
        <end position="817"/>
    </location>
</feature>
<feature type="compositionally biased region" description="Polar residues" evidence="1">
    <location>
        <begin position="319"/>
        <end position="331"/>
    </location>
</feature>
<feature type="compositionally biased region" description="Basic residues" evidence="1">
    <location>
        <begin position="304"/>
        <end position="314"/>
    </location>
</feature>
<reference evidence="2 3" key="1">
    <citation type="journal article" date="2018" name="Nat. Ecol. Evol.">
        <title>Pezizomycetes genomes reveal the molecular basis of ectomycorrhizal truffle lifestyle.</title>
        <authorList>
            <person name="Murat C."/>
            <person name="Payen T."/>
            <person name="Noel B."/>
            <person name="Kuo A."/>
            <person name="Morin E."/>
            <person name="Chen J."/>
            <person name="Kohler A."/>
            <person name="Krizsan K."/>
            <person name="Balestrini R."/>
            <person name="Da Silva C."/>
            <person name="Montanini B."/>
            <person name="Hainaut M."/>
            <person name="Levati E."/>
            <person name="Barry K.W."/>
            <person name="Belfiori B."/>
            <person name="Cichocki N."/>
            <person name="Clum A."/>
            <person name="Dockter R.B."/>
            <person name="Fauchery L."/>
            <person name="Guy J."/>
            <person name="Iotti M."/>
            <person name="Le Tacon F."/>
            <person name="Lindquist E.A."/>
            <person name="Lipzen A."/>
            <person name="Malagnac F."/>
            <person name="Mello A."/>
            <person name="Molinier V."/>
            <person name="Miyauchi S."/>
            <person name="Poulain J."/>
            <person name="Riccioni C."/>
            <person name="Rubini A."/>
            <person name="Sitrit Y."/>
            <person name="Splivallo R."/>
            <person name="Traeger S."/>
            <person name="Wang M."/>
            <person name="Zifcakova L."/>
            <person name="Wipf D."/>
            <person name="Zambonelli A."/>
            <person name="Paolocci F."/>
            <person name="Nowrousian M."/>
            <person name="Ottonello S."/>
            <person name="Baldrian P."/>
            <person name="Spatafora J.W."/>
            <person name="Henrissat B."/>
            <person name="Nagy L.G."/>
            <person name="Aury J.M."/>
            <person name="Wincker P."/>
            <person name="Grigoriev I.V."/>
            <person name="Bonfante P."/>
            <person name="Martin F.M."/>
        </authorList>
    </citation>
    <scope>NUCLEOTIDE SEQUENCE [LARGE SCALE GENOMIC DNA]</scope>
    <source>
        <strain evidence="2 3">RN42</strain>
    </source>
</reference>
<dbReference type="Proteomes" id="UP000275078">
    <property type="component" value="Unassembled WGS sequence"/>
</dbReference>
<feature type="region of interest" description="Disordered" evidence="1">
    <location>
        <begin position="808"/>
        <end position="846"/>
    </location>
</feature>
<sequence>MAAPLPPFFAGSNRAPSYNPKPGISPGGTEEPHLSTQPNGLNNLSTPSPPASREGSLIQSSALTAGERNPDDLVDAKQVGRLLFTKENTELLSTGHLSDSEPVIAAHAQAQQHSSAGPYSESSQMDKGSKNIGESCETAFESSGLSPSCQASHSASVGTVSSIPSNIMPVDVTVQNPDPLSQADSQNEPLLHSTTAPTLAAHRSMSSPPRSTTSYSPTSSPPCNKLPIEEVPQVQSSSPEFDASLSPAELELEPKALSNETRTDDGSDSTEQNSQLETQTQPEEAAQDQSVISKRTKPFGGLKASKKPVSKLARRAGLQKQSSIPDTSQAEAEQGTEANPIVIELEVSGRVETYPYAKIRSALHTLIREGTLSQTEFYKDFGILIDQKKHTYKEISFATEAGIVTRAAPTKKRRRNEEHSSKTNAPVTKQDRNRAPVVKRKKLRVQKSAETIESDSDAANDNRLSQHNSKQAPKDLMPKENGKNETMVLPGSNLEVPVPRALLSHSKRLGAQQISAITTYLSSIWEKPKISPEVIEASLRIVLGFGSQSHIQTLWDLAQTVISVPMATFHGLDSVPSLKDAFEAAFQDESLRRMDLSNVINRRLTALRFFDARNRIEQEIRNWKGDGRPEGKPVAFAHNELALRFSPTLSKVRLEGLIKKFIKLYSRGKKLAGYRQLFGEQIVYLLPVFASGGRSVDDILESIGAAGADVPRMLLNCIIGTDWELADVTGIRSFKTLHAALANAIEEPADLPDLLLSRLQDLGLAKKRISAVESPGTETARDTETAKRSISSDYSSFSEMVKAVVDKEVQVEPKDPSEEAEEDTESVGQEARSALEEEMLDDDYGEFDIDMSLHIESVM</sequence>
<accession>A0A3N4HM37</accession>
<feature type="compositionally biased region" description="Polar residues" evidence="1">
    <location>
        <begin position="34"/>
        <end position="46"/>
    </location>
</feature>
<feature type="compositionally biased region" description="Low complexity" evidence="1">
    <location>
        <begin position="204"/>
        <end position="222"/>
    </location>
</feature>
<evidence type="ECO:0000256" key="1">
    <source>
        <dbReference type="SAM" id="MobiDB-lite"/>
    </source>
</evidence>
<feature type="compositionally biased region" description="Acidic residues" evidence="1">
    <location>
        <begin position="836"/>
        <end position="846"/>
    </location>
</feature>
<organism evidence="2 3">
    <name type="scientific">Ascobolus immersus RN42</name>
    <dbReference type="NCBI Taxonomy" id="1160509"/>
    <lineage>
        <taxon>Eukaryota</taxon>
        <taxon>Fungi</taxon>
        <taxon>Dikarya</taxon>
        <taxon>Ascomycota</taxon>
        <taxon>Pezizomycotina</taxon>
        <taxon>Pezizomycetes</taxon>
        <taxon>Pezizales</taxon>
        <taxon>Ascobolaceae</taxon>
        <taxon>Ascobolus</taxon>
    </lineage>
</organism>
<feature type="region of interest" description="Disordered" evidence="1">
    <location>
        <begin position="1"/>
        <end position="71"/>
    </location>
</feature>
<feature type="compositionally biased region" description="Low complexity" evidence="1">
    <location>
        <begin position="107"/>
        <end position="116"/>
    </location>
</feature>
<feature type="compositionally biased region" description="Basic and acidic residues" evidence="1">
    <location>
        <begin position="472"/>
        <end position="483"/>
    </location>
</feature>
<protein>
    <submittedName>
        <fullName evidence="2">Uncharacterized protein</fullName>
    </submittedName>
</protein>
<feature type="region of interest" description="Disordered" evidence="1">
    <location>
        <begin position="406"/>
        <end position="488"/>
    </location>
</feature>
<feature type="region of interest" description="Disordered" evidence="1">
    <location>
        <begin position="107"/>
        <end position="227"/>
    </location>
</feature>
<gene>
    <name evidence="2" type="ORF">BJ508DRAFT_336862</name>
</gene>
<feature type="compositionally biased region" description="Polar residues" evidence="1">
    <location>
        <begin position="173"/>
        <end position="197"/>
    </location>
</feature>
<feature type="compositionally biased region" description="Polar residues" evidence="1">
    <location>
        <begin position="269"/>
        <end position="293"/>
    </location>
</feature>
<feature type="compositionally biased region" description="Polar residues" evidence="1">
    <location>
        <begin position="459"/>
        <end position="471"/>
    </location>
</feature>
<proteinExistence type="predicted"/>
<keyword evidence="3" id="KW-1185">Reference proteome</keyword>
<name>A0A3N4HM37_ASCIM</name>
<evidence type="ECO:0000313" key="3">
    <source>
        <dbReference type="Proteomes" id="UP000275078"/>
    </source>
</evidence>
<dbReference type="AlphaFoldDB" id="A0A3N4HM37"/>
<feature type="compositionally biased region" description="Polar residues" evidence="1">
    <location>
        <begin position="140"/>
        <end position="165"/>
    </location>
</feature>
<evidence type="ECO:0000313" key="2">
    <source>
        <dbReference type="EMBL" id="RPA70734.1"/>
    </source>
</evidence>